<dbReference type="PROSITE" id="PS51294">
    <property type="entry name" value="HTH_MYB"/>
    <property type="match status" value="2"/>
</dbReference>
<comment type="caution">
    <text evidence="7">The sequence shown here is derived from an EMBL/GenBank/DDBJ whole genome shotgun (WGS) entry which is preliminary data.</text>
</comment>
<keyword evidence="1" id="KW-0805">Transcription regulation</keyword>
<dbReference type="Proteomes" id="UP001470230">
    <property type="component" value="Unassembled WGS sequence"/>
</dbReference>
<evidence type="ECO:0000313" key="8">
    <source>
        <dbReference type="Proteomes" id="UP001470230"/>
    </source>
</evidence>
<dbReference type="CDD" id="cd00167">
    <property type="entry name" value="SANT"/>
    <property type="match status" value="2"/>
</dbReference>
<evidence type="ECO:0000256" key="2">
    <source>
        <dbReference type="ARBA" id="ARBA00023125"/>
    </source>
</evidence>
<evidence type="ECO:0000259" key="6">
    <source>
        <dbReference type="PROSITE" id="PS51294"/>
    </source>
</evidence>
<protein>
    <recommendedName>
        <fullName evidence="9">Myb-like DNA-binding domain containing protein</fullName>
    </recommendedName>
</protein>
<feature type="domain" description="Myb-like" evidence="5">
    <location>
        <begin position="121"/>
        <end position="166"/>
    </location>
</feature>
<reference evidence="7 8" key="1">
    <citation type="submission" date="2024-04" db="EMBL/GenBank/DDBJ databases">
        <title>Tritrichomonas musculus Genome.</title>
        <authorList>
            <person name="Alves-Ferreira E."/>
            <person name="Grigg M."/>
            <person name="Lorenzi H."/>
            <person name="Galac M."/>
        </authorList>
    </citation>
    <scope>NUCLEOTIDE SEQUENCE [LARGE SCALE GENOMIC DNA]</scope>
    <source>
        <strain evidence="7 8">EAF2021</strain>
    </source>
</reference>
<evidence type="ECO:0008006" key="9">
    <source>
        <dbReference type="Google" id="ProtNLM"/>
    </source>
</evidence>
<dbReference type="SMART" id="SM00717">
    <property type="entry name" value="SANT"/>
    <property type="match status" value="2"/>
</dbReference>
<feature type="domain" description="HTH myb-type" evidence="6">
    <location>
        <begin position="123"/>
        <end position="170"/>
    </location>
</feature>
<dbReference type="SUPFAM" id="SSF46689">
    <property type="entry name" value="Homeodomain-like"/>
    <property type="match status" value="1"/>
</dbReference>
<name>A0ABR2KTA0_9EUKA</name>
<keyword evidence="2" id="KW-0238">DNA-binding</keyword>
<evidence type="ECO:0000256" key="3">
    <source>
        <dbReference type="ARBA" id="ARBA00023163"/>
    </source>
</evidence>
<evidence type="ECO:0000256" key="4">
    <source>
        <dbReference type="ARBA" id="ARBA00023242"/>
    </source>
</evidence>
<dbReference type="InterPro" id="IPR001005">
    <property type="entry name" value="SANT/Myb"/>
</dbReference>
<dbReference type="Gene3D" id="1.10.10.60">
    <property type="entry name" value="Homeodomain-like"/>
    <property type="match status" value="2"/>
</dbReference>
<sequence>MKNLVQLNTSYSNIYPHFNQLSTSHKAVSESQSYSSNHIKKVKYQPSASSGNIMNPPQHREKFKQIVPRRKFTPEEDKKIKLLVEKLGTDSWDMIAEYMPDRSARQCRDRYRNYLLDYLCQDPWTCEEDQIIMSKFSKIGAHWVQIAKLLGRRSGNDVKNRWYKHLSKKYEQNMQEQHHAITKLDKDENQISQFQSFGPNEPKSSNFLLTSPHYQSYKTAQNGAKNELNENRKIHDDNLNIKSNSVNINKNNPSINQPVNCLNDNNTIFIQDSNLGNKNISLNHDTQLKNIECLNIFSNFDHEIAFDQADYSSYIDSFFS</sequence>
<dbReference type="Pfam" id="PF00249">
    <property type="entry name" value="Myb_DNA-binding"/>
    <property type="match status" value="2"/>
</dbReference>
<feature type="domain" description="HTH myb-type" evidence="6">
    <location>
        <begin position="64"/>
        <end position="119"/>
    </location>
</feature>
<evidence type="ECO:0000256" key="1">
    <source>
        <dbReference type="ARBA" id="ARBA00023015"/>
    </source>
</evidence>
<dbReference type="InterPro" id="IPR051575">
    <property type="entry name" value="Myb-like_DNA-bd"/>
</dbReference>
<evidence type="ECO:0000313" key="7">
    <source>
        <dbReference type="EMBL" id="KAK8894162.1"/>
    </source>
</evidence>
<keyword evidence="8" id="KW-1185">Reference proteome</keyword>
<dbReference type="InterPro" id="IPR009057">
    <property type="entry name" value="Homeodomain-like_sf"/>
</dbReference>
<dbReference type="PROSITE" id="PS50090">
    <property type="entry name" value="MYB_LIKE"/>
    <property type="match status" value="2"/>
</dbReference>
<evidence type="ECO:0000259" key="5">
    <source>
        <dbReference type="PROSITE" id="PS50090"/>
    </source>
</evidence>
<accession>A0ABR2KTA0</accession>
<feature type="domain" description="Myb-like" evidence="5">
    <location>
        <begin position="64"/>
        <end position="115"/>
    </location>
</feature>
<keyword evidence="3" id="KW-0804">Transcription</keyword>
<keyword evidence="4" id="KW-0539">Nucleus</keyword>
<dbReference type="InterPro" id="IPR017930">
    <property type="entry name" value="Myb_dom"/>
</dbReference>
<proteinExistence type="predicted"/>
<organism evidence="7 8">
    <name type="scientific">Tritrichomonas musculus</name>
    <dbReference type="NCBI Taxonomy" id="1915356"/>
    <lineage>
        <taxon>Eukaryota</taxon>
        <taxon>Metamonada</taxon>
        <taxon>Parabasalia</taxon>
        <taxon>Tritrichomonadida</taxon>
        <taxon>Tritrichomonadidae</taxon>
        <taxon>Tritrichomonas</taxon>
    </lineage>
</organism>
<dbReference type="PANTHER" id="PTHR46621:SF1">
    <property type="entry name" value="SNRNA-ACTIVATING PROTEIN COMPLEX SUBUNIT 4"/>
    <property type="match status" value="1"/>
</dbReference>
<dbReference type="PANTHER" id="PTHR46621">
    <property type="entry name" value="SNRNA-ACTIVATING PROTEIN COMPLEX SUBUNIT 4"/>
    <property type="match status" value="1"/>
</dbReference>
<gene>
    <name evidence="7" type="ORF">M9Y10_022595</name>
</gene>
<dbReference type="EMBL" id="JAPFFF010000003">
    <property type="protein sequence ID" value="KAK8894162.1"/>
    <property type="molecule type" value="Genomic_DNA"/>
</dbReference>